<keyword evidence="1" id="KW-0472">Membrane</keyword>
<feature type="transmembrane region" description="Helical" evidence="1">
    <location>
        <begin position="98"/>
        <end position="122"/>
    </location>
</feature>
<evidence type="ECO:0000256" key="1">
    <source>
        <dbReference type="SAM" id="Phobius"/>
    </source>
</evidence>
<feature type="transmembrane region" description="Helical" evidence="1">
    <location>
        <begin position="142"/>
        <end position="164"/>
    </location>
</feature>
<feature type="transmembrane region" description="Helical" evidence="1">
    <location>
        <begin position="171"/>
        <end position="190"/>
    </location>
</feature>
<dbReference type="Pfam" id="PF12730">
    <property type="entry name" value="ABC2_membrane_4"/>
    <property type="match status" value="1"/>
</dbReference>
<feature type="transmembrane region" description="Helical" evidence="1">
    <location>
        <begin position="221"/>
        <end position="242"/>
    </location>
</feature>
<accession>A0A918GLG0</accession>
<comment type="caution">
    <text evidence="2">The sequence shown here is derived from an EMBL/GenBank/DDBJ whole genome shotgun (WGS) entry which is preliminary data.</text>
</comment>
<evidence type="ECO:0000313" key="2">
    <source>
        <dbReference type="EMBL" id="GGS45988.1"/>
    </source>
</evidence>
<protein>
    <submittedName>
        <fullName evidence="2">ABC transporter permease</fullName>
    </submittedName>
</protein>
<dbReference type="EMBL" id="BMRB01000004">
    <property type="protein sequence ID" value="GGS45988.1"/>
    <property type="molecule type" value="Genomic_DNA"/>
</dbReference>
<keyword evidence="1" id="KW-0812">Transmembrane</keyword>
<keyword evidence="1" id="KW-1133">Transmembrane helix</keyword>
<dbReference type="Proteomes" id="UP000660680">
    <property type="component" value="Unassembled WGS sequence"/>
</dbReference>
<keyword evidence="3" id="KW-1185">Reference proteome</keyword>
<gene>
    <name evidence="2" type="ORF">GCM10010171_46450</name>
</gene>
<proteinExistence type="predicted"/>
<reference evidence="2" key="1">
    <citation type="journal article" date="2014" name="Int. J. Syst. Evol. Microbiol.">
        <title>Complete genome sequence of Corynebacterium casei LMG S-19264T (=DSM 44701T), isolated from a smear-ripened cheese.</title>
        <authorList>
            <consortium name="US DOE Joint Genome Institute (JGI-PGF)"/>
            <person name="Walter F."/>
            <person name="Albersmeier A."/>
            <person name="Kalinowski J."/>
            <person name="Ruckert C."/>
        </authorList>
    </citation>
    <scope>NUCLEOTIDE SEQUENCE</scope>
    <source>
        <strain evidence="2">JCM 3276</strain>
    </source>
</reference>
<feature type="transmembrane region" description="Helical" evidence="1">
    <location>
        <begin position="57"/>
        <end position="77"/>
    </location>
</feature>
<evidence type="ECO:0000313" key="3">
    <source>
        <dbReference type="Proteomes" id="UP000660680"/>
    </source>
</evidence>
<sequence>MRTIRSEWTKLRGLRSTWITAASTVGSGAALGVLGAADLTAPPEDWDPTAASLKGFLFAQLVIGMLGALSVTPEYATGTIGTSLAAVPARSRLLAAKAAVVAAIAVATGLATTLVSFAAVQLMLDVAGLPPATLSDPGVPRALVGGTLYLTIIALIGVAVGALTRSTTSSLAVLVGALLLVPALAPGLPAPLGDWLARHWPITAGQAVYTVVPTDGALTPWLGLAILAAAAAAISTASHAALHTRDA</sequence>
<dbReference type="AlphaFoldDB" id="A0A918GLG0"/>
<name>A0A918GLG0_9PSEU</name>
<organism evidence="2 3">
    <name type="scientific">Actinokineospora fastidiosa</name>
    <dbReference type="NCBI Taxonomy" id="1816"/>
    <lineage>
        <taxon>Bacteria</taxon>
        <taxon>Bacillati</taxon>
        <taxon>Actinomycetota</taxon>
        <taxon>Actinomycetes</taxon>
        <taxon>Pseudonocardiales</taxon>
        <taxon>Pseudonocardiaceae</taxon>
        <taxon>Actinokineospora</taxon>
    </lineage>
</organism>
<feature type="transmembrane region" description="Helical" evidence="1">
    <location>
        <begin position="16"/>
        <end position="37"/>
    </location>
</feature>
<reference evidence="2" key="2">
    <citation type="submission" date="2020-09" db="EMBL/GenBank/DDBJ databases">
        <authorList>
            <person name="Sun Q."/>
            <person name="Ohkuma M."/>
        </authorList>
    </citation>
    <scope>NUCLEOTIDE SEQUENCE</scope>
    <source>
        <strain evidence="2">JCM 3276</strain>
    </source>
</reference>
<dbReference type="RefSeq" id="WP_189212683.1">
    <property type="nucleotide sequence ID" value="NZ_BMRB01000004.1"/>
</dbReference>